<comment type="similarity">
    <text evidence="3 8 10">Belongs to the peptidase S33 family.</text>
</comment>
<dbReference type="AlphaFoldDB" id="A0A290ZAM4"/>
<evidence type="ECO:0000256" key="6">
    <source>
        <dbReference type="ARBA" id="ARBA00022670"/>
    </source>
</evidence>
<dbReference type="GO" id="GO:0005737">
    <property type="term" value="C:cytoplasm"/>
    <property type="evidence" value="ECO:0007669"/>
    <property type="project" value="UniProtKB-SubCell"/>
</dbReference>
<accession>A0A290ZAM4</accession>
<dbReference type="PANTHER" id="PTHR43722:SF1">
    <property type="entry name" value="PROLINE IMINOPEPTIDASE"/>
    <property type="match status" value="1"/>
</dbReference>
<evidence type="ECO:0000256" key="4">
    <source>
        <dbReference type="ARBA" id="ARBA00022438"/>
    </source>
</evidence>
<organism evidence="12 13">
    <name type="scientific">Actinosynnema pretiosum</name>
    <dbReference type="NCBI Taxonomy" id="42197"/>
    <lineage>
        <taxon>Bacteria</taxon>
        <taxon>Bacillati</taxon>
        <taxon>Actinomycetota</taxon>
        <taxon>Actinomycetes</taxon>
        <taxon>Pseudonocardiales</taxon>
        <taxon>Pseudonocardiaceae</taxon>
        <taxon>Actinosynnema</taxon>
    </lineage>
</organism>
<feature type="active site" description="Proton donor" evidence="9">
    <location>
        <position position="290"/>
    </location>
</feature>
<dbReference type="GO" id="GO:0004177">
    <property type="term" value="F:aminopeptidase activity"/>
    <property type="evidence" value="ECO:0007669"/>
    <property type="project" value="UniProtKB-UniRule"/>
</dbReference>
<proteinExistence type="inferred from homology"/>
<dbReference type="InterPro" id="IPR002410">
    <property type="entry name" value="Peptidase_S33"/>
</dbReference>
<evidence type="ECO:0000256" key="5">
    <source>
        <dbReference type="ARBA" id="ARBA00022490"/>
    </source>
</evidence>
<feature type="active site" evidence="9">
    <location>
        <position position="262"/>
    </location>
</feature>
<sequence length="308" mass="33273">MHPVTEPHTSGRLAVGDGHELHWQIHGNPTGKPVVVLHGGPGAGLRIRATRLLDPAVYRVVLFDQRGCGRSTPHAGEPEVDLSTNTTDHLVADLELLRASLDVERWLVLGASWGAVLGLVYAQRFPERVTGLVLAGVATGRRVETDLLTRGLGEVFPEAWREFSDFVGAPEGDLSAAYLERLVDPDPLVHLAAADAWCAWEEAVLPQTPGSLADKVGRDRLAFARLVAHYWAHGSWLRENEVLDGCDRLAGVPGVVVQGELDLINLVGTPWLLDRAWTAGELVVVRETAHGGSAAMSEAWKAAADSFR</sequence>
<keyword evidence="4 8" id="KW-0031">Aminopeptidase</keyword>
<dbReference type="InterPro" id="IPR005944">
    <property type="entry name" value="Pro_iminopeptidase"/>
</dbReference>
<dbReference type="SUPFAM" id="SSF53474">
    <property type="entry name" value="alpha/beta-Hydrolases"/>
    <property type="match status" value="1"/>
</dbReference>
<dbReference type="PRINTS" id="PR00111">
    <property type="entry name" value="ABHYDROLASE"/>
</dbReference>
<evidence type="ECO:0000256" key="2">
    <source>
        <dbReference type="ARBA" id="ARBA00004496"/>
    </source>
</evidence>
<evidence type="ECO:0000256" key="1">
    <source>
        <dbReference type="ARBA" id="ARBA00001585"/>
    </source>
</evidence>
<dbReference type="InterPro" id="IPR000073">
    <property type="entry name" value="AB_hydrolase_1"/>
</dbReference>
<evidence type="ECO:0000259" key="11">
    <source>
        <dbReference type="Pfam" id="PF00561"/>
    </source>
</evidence>
<dbReference type="InterPro" id="IPR029058">
    <property type="entry name" value="AB_hydrolase_fold"/>
</dbReference>
<evidence type="ECO:0000256" key="3">
    <source>
        <dbReference type="ARBA" id="ARBA00010088"/>
    </source>
</evidence>
<keyword evidence="13" id="KW-1185">Reference proteome</keyword>
<evidence type="ECO:0000256" key="10">
    <source>
        <dbReference type="RuleBase" id="RU003421"/>
    </source>
</evidence>
<gene>
    <name evidence="12" type="primary">pip</name>
    <name evidence="12" type="ORF">CNX65_24490</name>
</gene>
<dbReference type="EMBL" id="CP023445">
    <property type="protein sequence ID" value="ATE56039.1"/>
    <property type="molecule type" value="Genomic_DNA"/>
</dbReference>
<evidence type="ECO:0000256" key="7">
    <source>
        <dbReference type="ARBA" id="ARBA00022801"/>
    </source>
</evidence>
<evidence type="ECO:0000256" key="8">
    <source>
        <dbReference type="PIRNR" id="PIRNR006431"/>
    </source>
</evidence>
<dbReference type="Pfam" id="PF00561">
    <property type="entry name" value="Abhydrolase_1"/>
    <property type="match status" value="1"/>
</dbReference>
<protein>
    <recommendedName>
        <fullName evidence="8 10">Proline iminopeptidase</fullName>
        <shortName evidence="8">PIP</shortName>
        <ecNumber evidence="8 10">3.4.11.5</ecNumber>
    </recommendedName>
    <alternativeName>
        <fullName evidence="8">Prolyl aminopeptidase</fullName>
    </alternativeName>
</protein>
<dbReference type="KEGG" id="apre:CNX65_24490"/>
<dbReference type="NCBIfam" id="TIGR01249">
    <property type="entry name" value="pro_imino_pep_1"/>
    <property type="match status" value="1"/>
</dbReference>
<evidence type="ECO:0000313" key="12">
    <source>
        <dbReference type="EMBL" id="ATE56039.1"/>
    </source>
</evidence>
<dbReference type="Proteomes" id="UP000218505">
    <property type="component" value="Chromosome"/>
</dbReference>
<dbReference type="Gene3D" id="3.40.50.1820">
    <property type="entry name" value="alpha/beta hydrolase"/>
    <property type="match status" value="1"/>
</dbReference>
<keyword evidence="7 8" id="KW-0378">Hydrolase</keyword>
<name>A0A290ZAM4_9PSEU</name>
<comment type="catalytic activity">
    <reaction evidence="1 8 10">
        <text>Release of N-terminal proline from a peptide.</text>
        <dbReference type="EC" id="3.4.11.5"/>
    </reaction>
</comment>
<reference evidence="12" key="1">
    <citation type="submission" date="2017-09" db="EMBL/GenBank/DDBJ databases">
        <title>Complete Genome Sequence of ansamitocin-producing Bacterium Actinosynnema pretiosum X47.</title>
        <authorList>
            <person name="Cao G."/>
            <person name="Zong G."/>
            <person name="Zhong C."/>
            <person name="Fu J."/>
        </authorList>
    </citation>
    <scope>NUCLEOTIDE SEQUENCE [LARGE SCALE GENOMIC DNA]</scope>
    <source>
        <strain evidence="12">X47</strain>
    </source>
</reference>
<feature type="domain" description="AB hydrolase-1" evidence="11">
    <location>
        <begin position="32"/>
        <end position="290"/>
    </location>
</feature>
<evidence type="ECO:0000256" key="9">
    <source>
        <dbReference type="PIRSR" id="PIRSR006431-1"/>
    </source>
</evidence>
<dbReference type="PIRSF" id="PIRSF006431">
    <property type="entry name" value="Pept_S33"/>
    <property type="match status" value="1"/>
</dbReference>
<feature type="active site" description="Nucleophile" evidence="9">
    <location>
        <position position="112"/>
    </location>
</feature>
<dbReference type="GO" id="GO:0006508">
    <property type="term" value="P:proteolysis"/>
    <property type="evidence" value="ECO:0007669"/>
    <property type="project" value="UniProtKB-KW"/>
</dbReference>
<comment type="subcellular location">
    <subcellularLocation>
        <location evidence="2 8">Cytoplasm</location>
    </subcellularLocation>
</comment>
<dbReference type="PRINTS" id="PR00793">
    <property type="entry name" value="PROAMNOPTASE"/>
</dbReference>
<keyword evidence="6 8" id="KW-0645">Protease</keyword>
<dbReference type="RefSeq" id="WP_096495866.1">
    <property type="nucleotide sequence ID" value="NZ_CP023445.1"/>
</dbReference>
<evidence type="ECO:0000313" key="13">
    <source>
        <dbReference type="Proteomes" id="UP000218505"/>
    </source>
</evidence>
<keyword evidence="5 8" id="KW-0963">Cytoplasm</keyword>
<dbReference type="EC" id="3.4.11.5" evidence="8 10"/>
<dbReference type="PANTHER" id="PTHR43722">
    <property type="entry name" value="PROLINE IMINOPEPTIDASE"/>
    <property type="match status" value="1"/>
</dbReference>